<gene>
    <name evidence="2" type="ORF">YBN1229_v1_1383</name>
</gene>
<sequence length="136" mass="15451">MVMEQRLDVRLRRKIMPTPSGHTIAIKSSRVVGTNVYNTGGEKIGTIEDIVLDKLSPRIMFAVISFGGFLGIGEKYHAVPWALLDFQEDKGGYVVPLTREVLEKAPVYDMEDLIADDGMQARKEAYDYYRVKTDWH</sequence>
<dbReference type="InterPro" id="IPR011033">
    <property type="entry name" value="PRC_barrel-like_sf"/>
</dbReference>
<organism evidence="2 3">
    <name type="scientific">Candidatus Filomicrobium marinum</name>
    <dbReference type="NCBI Taxonomy" id="1608628"/>
    <lineage>
        <taxon>Bacteria</taxon>
        <taxon>Pseudomonadati</taxon>
        <taxon>Pseudomonadota</taxon>
        <taxon>Alphaproteobacteria</taxon>
        <taxon>Hyphomicrobiales</taxon>
        <taxon>Hyphomicrobiaceae</taxon>
        <taxon>Filomicrobium</taxon>
    </lineage>
</organism>
<proteinExistence type="predicted"/>
<dbReference type="KEGG" id="fiy:BN1229_v1_1383"/>
<dbReference type="PANTHER" id="PTHR36505:SF1">
    <property type="entry name" value="BLR1072 PROTEIN"/>
    <property type="match status" value="1"/>
</dbReference>
<dbReference type="SUPFAM" id="SSF50346">
    <property type="entry name" value="PRC-barrel domain"/>
    <property type="match status" value="1"/>
</dbReference>
<dbReference type="Gene3D" id="2.30.30.240">
    <property type="entry name" value="PRC-barrel domain"/>
    <property type="match status" value="1"/>
</dbReference>
<accession>A0A0D6JEB0</accession>
<evidence type="ECO:0000313" key="3">
    <source>
        <dbReference type="Proteomes" id="UP000033187"/>
    </source>
</evidence>
<name>A0A0D6JEB0_9HYPH</name>
<keyword evidence="3" id="KW-1185">Reference proteome</keyword>
<dbReference type="EMBL" id="LN829119">
    <property type="protein sequence ID" value="CPR17714.1"/>
    <property type="molecule type" value="Genomic_DNA"/>
</dbReference>
<evidence type="ECO:0000313" key="2">
    <source>
        <dbReference type="EMBL" id="CPR17714.1"/>
    </source>
</evidence>
<dbReference type="InterPro" id="IPR027275">
    <property type="entry name" value="PRC-brl_dom"/>
</dbReference>
<dbReference type="AlphaFoldDB" id="A0A0D6JEB0"/>
<feature type="domain" description="PRC-barrel" evidence="1">
    <location>
        <begin position="26"/>
        <end position="101"/>
    </location>
</feature>
<protein>
    <submittedName>
        <fullName evidence="2">PRC-barrel domain-containing protein</fullName>
    </submittedName>
</protein>
<dbReference type="Pfam" id="PF05239">
    <property type="entry name" value="PRC"/>
    <property type="match status" value="1"/>
</dbReference>
<evidence type="ECO:0000259" key="1">
    <source>
        <dbReference type="Pfam" id="PF05239"/>
    </source>
</evidence>
<dbReference type="Proteomes" id="UP000033187">
    <property type="component" value="Chromosome 1"/>
</dbReference>
<reference evidence="3" key="1">
    <citation type="submission" date="2015-02" db="EMBL/GenBank/DDBJ databases">
        <authorList>
            <person name="Chooi Y.-H."/>
        </authorList>
    </citation>
    <scope>NUCLEOTIDE SEQUENCE [LARGE SCALE GENOMIC DNA]</scope>
    <source>
        <strain evidence="3">strain Y</strain>
    </source>
</reference>
<dbReference type="PANTHER" id="PTHR36505">
    <property type="entry name" value="BLR1072 PROTEIN"/>
    <property type="match status" value="1"/>
</dbReference>